<comment type="caution">
    <text evidence="1">The sequence shown here is derived from an EMBL/GenBank/DDBJ whole genome shotgun (WGS) entry which is preliminary data.</text>
</comment>
<organism evidence="1 2">
    <name type="scientific">candidate division WOR-3 bacterium 4484_18</name>
    <dbReference type="NCBI Taxonomy" id="2020626"/>
    <lineage>
        <taxon>Bacteria</taxon>
        <taxon>Bacteria division WOR-3</taxon>
    </lineage>
</organism>
<dbReference type="EMBL" id="NMUJ01000060">
    <property type="protein sequence ID" value="OYV02694.1"/>
    <property type="molecule type" value="Genomic_DNA"/>
</dbReference>
<sequence>MRGELQSVDTYEFEVSSLDEFIHKVMQLLKRERKREGRYKVIVWIAPVHNNTAYEIKQYIDQNFTKIRTML</sequence>
<dbReference type="AlphaFoldDB" id="A0A257LSV6"/>
<reference evidence="2" key="1">
    <citation type="submission" date="2017-07" db="EMBL/GenBank/DDBJ databases">
        <title>Novel pathways for hydrocarbon cycling and metabolic interdependencies in hydrothermal sediment communities.</title>
        <authorList>
            <person name="Dombrowski N."/>
            <person name="Seitz K."/>
            <person name="Teske A."/>
            <person name="Baker B."/>
        </authorList>
    </citation>
    <scope>NUCLEOTIDE SEQUENCE [LARGE SCALE GENOMIC DNA]</scope>
</reference>
<proteinExistence type="predicted"/>
<dbReference type="Proteomes" id="UP000216312">
    <property type="component" value="Unassembled WGS sequence"/>
</dbReference>
<evidence type="ECO:0000313" key="1">
    <source>
        <dbReference type="EMBL" id="OYV02694.1"/>
    </source>
</evidence>
<gene>
    <name evidence="1" type="ORF">CGW93_04225</name>
</gene>
<name>A0A257LSV6_UNCW3</name>
<accession>A0A257LSV6</accession>
<evidence type="ECO:0000313" key="2">
    <source>
        <dbReference type="Proteomes" id="UP000216312"/>
    </source>
</evidence>
<protein>
    <submittedName>
        <fullName evidence="1">Uncharacterized protein</fullName>
    </submittedName>
</protein>